<organism evidence="3 5">
    <name type="scientific">Boletus reticuloceps</name>
    <dbReference type="NCBI Taxonomy" id="495285"/>
    <lineage>
        <taxon>Eukaryota</taxon>
        <taxon>Fungi</taxon>
        <taxon>Dikarya</taxon>
        <taxon>Basidiomycota</taxon>
        <taxon>Agaricomycotina</taxon>
        <taxon>Agaricomycetes</taxon>
        <taxon>Agaricomycetidae</taxon>
        <taxon>Boletales</taxon>
        <taxon>Boletineae</taxon>
        <taxon>Boletaceae</taxon>
        <taxon>Boletoideae</taxon>
        <taxon>Boletus</taxon>
    </lineage>
</organism>
<evidence type="ECO:0000313" key="5">
    <source>
        <dbReference type="Proteomes" id="UP000683000"/>
    </source>
</evidence>
<proteinExistence type="predicted"/>
<dbReference type="OrthoDB" id="5514856at2759"/>
<evidence type="ECO:0000313" key="4">
    <source>
        <dbReference type="EMBL" id="KAG6370675.1"/>
    </source>
</evidence>
<accession>A0A8I2YC66</accession>
<protein>
    <submittedName>
        <fullName evidence="3">Uncharacterized protein</fullName>
    </submittedName>
</protein>
<evidence type="ECO:0000256" key="1">
    <source>
        <dbReference type="SAM" id="MobiDB-lite"/>
    </source>
</evidence>
<keyword evidence="2" id="KW-1133">Transmembrane helix</keyword>
<sequence length="74" mass="8012">MARRAPPQNAAMFGVPPQRRALNDPNESAFSWFIREEVLAPEKLVGNISIFTAVGVFAAGVFAARTWGDLIVPA</sequence>
<dbReference type="AlphaFoldDB" id="A0A8I2YC66"/>
<keyword evidence="5" id="KW-1185">Reference proteome</keyword>
<dbReference type="EMBL" id="JAGFBS010000095">
    <property type="protein sequence ID" value="KAG6369255.1"/>
    <property type="molecule type" value="Genomic_DNA"/>
</dbReference>
<keyword evidence="2" id="KW-0472">Membrane</keyword>
<evidence type="ECO:0000256" key="2">
    <source>
        <dbReference type="SAM" id="Phobius"/>
    </source>
</evidence>
<keyword evidence="2" id="KW-0812">Transmembrane</keyword>
<feature type="region of interest" description="Disordered" evidence="1">
    <location>
        <begin position="1"/>
        <end position="20"/>
    </location>
</feature>
<evidence type="ECO:0000313" key="3">
    <source>
        <dbReference type="EMBL" id="KAG6369255.1"/>
    </source>
</evidence>
<name>A0A8I2YC66_9AGAM</name>
<dbReference type="Proteomes" id="UP000683000">
    <property type="component" value="Unassembled WGS sequence"/>
</dbReference>
<reference evidence="3" key="1">
    <citation type="submission" date="2021-03" db="EMBL/GenBank/DDBJ databases">
        <title>Evolutionary innovations through gain and loss of genes in the ectomycorrhizal Boletales.</title>
        <authorList>
            <person name="Wu G."/>
            <person name="Miyauchi S."/>
            <person name="Morin E."/>
            <person name="Yang Z.-L."/>
            <person name="Xu J."/>
            <person name="Martin F.M."/>
        </authorList>
    </citation>
    <scope>NUCLEOTIDE SEQUENCE</scope>
    <source>
        <strain evidence="3">BR01</strain>
    </source>
</reference>
<comment type="caution">
    <text evidence="3">The sequence shown here is derived from an EMBL/GenBank/DDBJ whole genome shotgun (WGS) entry which is preliminary data.</text>
</comment>
<feature type="transmembrane region" description="Helical" evidence="2">
    <location>
        <begin position="44"/>
        <end position="64"/>
    </location>
</feature>
<gene>
    <name evidence="4" type="ORF">JVT61DRAFT_11195</name>
    <name evidence="3" type="ORF">JVT61DRAFT_15561</name>
</gene>
<dbReference type="EMBL" id="JAGFBS010000046">
    <property type="protein sequence ID" value="KAG6370675.1"/>
    <property type="molecule type" value="Genomic_DNA"/>
</dbReference>